<evidence type="ECO:0000256" key="1">
    <source>
        <dbReference type="ARBA" id="ARBA00009053"/>
    </source>
</evidence>
<evidence type="ECO:0000313" key="7">
    <source>
        <dbReference type="EMBL" id="MQL95121.1"/>
    </source>
</evidence>
<feature type="region of interest" description="Disordered" evidence="5">
    <location>
        <begin position="1"/>
        <end position="114"/>
    </location>
</feature>
<dbReference type="InterPro" id="IPR027113">
    <property type="entry name" value="Transc_fact_NFYB/HAP3"/>
</dbReference>
<keyword evidence="3" id="KW-0238">DNA-binding</keyword>
<evidence type="ECO:0000256" key="5">
    <source>
        <dbReference type="SAM" id="MobiDB-lite"/>
    </source>
</evidence>
<dbReference type="GO" id="GO:0016602">
    <property type="term" value="C:CCAAT-binding factor complex"/>
    <property type="evidence" value="ECO:0007669"/>
    <property type="project" value="InterPro"/>
</dbReference>
<dbReference type="PANTHER" id="PTHR11064:SF196">
    <property type="entry name" value="NUCLEAR TRANSCRIPTION FACTOR Y SUBUNIT B-6"/>
    <property type="match status" value="1"/>
</dbReference>
<dbReference type="InterPro" id="IPR003958">
    <property type="entry name" value="CBFA_NFYB_domain"/>
</dbReference>
<comment type="caution">
    <text evidence="7">The sequence shown here is derived from an EMBL/GenBank/DDBJ whole genome shotgun (WGS) entry which is preliminary data.</text>
</comment>
<dbReference type="SUPFAM" id="SSF47113">
    <property type="entry name" value="Histone-fold"/>
    <property type="match status" value="1"/>
</dbReference>
<dbReference type="PRINTS" id="PR00615">
    <property type="entry name" value="CCAATSUBUNTA"/>
</dbReference>
<keyword evidence="8" id="KW-1185">Reference proteome</keyword>
<feature type="compositionally biased region" description="Polar residues" evidence="5">
    <location>
        <begin position="1"/>
        <end position="27"/>
    </location>
</feature>
<reference evidence="7" key="1">
    <citation type="submission" date="2017-07" db="EMBL/GenBank/DDBJ databases">
        <title>Taro Niue Genome Assembly and Annotation.</title>
        <authorList>
            <person name="Atibalentja N."/>
            <person name="Keating K."/>
            <person name="Fields C.J."/>
        </authorList>
    </citation>
    <scope>NUCLEOTIDE SEQUENCE</scope>
    <source>
        <strain evidence="7">Niue_2</strain>
        <tissue evidence="7">Leaf</tissue>
    </source>
</reference>
<dbReference type="CDD" id="cd22907">
    <property type="entry name" value="HFD_NFYB"/>
    <property type="match status" value="1"/>
</dbReference>
<evidence type="ECO:0000256" key="2">
    <source>
        <dbReference type="ARBA" id="ARBA00023015"/>
    </source>
</evidence>
<accession>A0A843VES7</accession>
<feature type="compositionally biased region" description="Polar residues" evidence="5">
    <location>
        <begin position="382"/>
        <end position="395"/>
    </location>
</feature>
<dbReference type="InterPro" id="IPR009072">
    <property type="entry name" value="Histone-fold"/>
</dbReference>
<dbReference type="Proteomes" id="UP000652761">
    <property type="component" value="Unassembled WGS sequence"/>
</dbReference>
<feature type="compositionally biased region" description="Low complexity" evidence="5">
    <location>
        <begin position="62"/>
        <end position="90"/>
    </location>
</feature>
<feature type="domain" description="Transcription factor CBF/NF-Y/archaeal histone" evidence="6">
    <location>
        <begin position="115"/>
        <end position="179"/>
    </location>
</feature>
<evidence type="ECO:0000256" key="3">
    <source>
        <dbReference type="ARBA" id="ARBA00023125"/>
    </source>
</evidence>
<evidence type="ECO:0000313" key="8">
    <source>
        <dbReference type="Proteomes" id="UP000652761"/>
    </source>
</evidence>
<dbReference type="PROSITE" id="PS00685">
    <property type="entry name" value="NFYB_HAP3"/>
    <property type="match status" value="1"/>
</dbReference>
<feature type="region of interest" description="Disordered" evidence="5">
    <location>
        <begin position="371"/>
        <end position="398"/>
    </location>
</feature>
<comment type="similarity">
    <text evidence="1">Belongs to the NFYB/HAP3 subunit family.</text>
</comment>
<dbReference type="OrthoDB" id="386949at2759"/>
<dbReference type="GO" id="GO:0046982">
    <property type="term" value="F:protein heterodimerization activity"/>
    <property type="evidence" value="ECO:0007669"/>
    <property type="project" value="InterPro"/>
</dbReference>
<evidence type="ECO:0000259" key="6">
    <source>
        <dbReference type="Pfam" id="PF00808"/>
    </source>
</evidence>
<dbReference type="Pfam" id="PF00808">
    <property type="entry name" value="CBFD_NFYB_HMF"/>
    <property type="match status" value="1"/>
</dbReference>
<name>A0A843VES7_COLES</name>
<dbReference type="GO" id="GO:0000978">
    <property type="term" value="F:RNA polymerase II cis-regulatory region sequence-specific DNA binding"/>
    <property type="evidence" value="ECO:0007669"/>
    <property type="project" value="TreeGrafter"/>
</dbReference>
<dbReference type="GO" id="GO:0001228">
    <property type="term" value="F:DNA-binding transcription activator activity, RNA polymerase II-specific"/>
    <property type="evidence" value="ECO:0007669"/>
    <property type="project" value="InterPro"/>
</dbReference>
<sequence length="407" mass="43516">MERDGNQPSKLPMSSSAGLLITSNGAPTSRLPVRRPPRGSFPLSSPAVNDRNGAGSSGGNSKGKAVNHNSPNNNNSTNSRNVNTDNSNNKNKGKSGGTSGGNARGSEGRREQDMYMPITNVVRIMRQVLPLNVKIADDAKDTIQECVSEYISFVTGEANERCRQEQRKTITAEDLLYAMCKLGFEDYIGPLTVFLQRYRAADGEARGSLRGTARGEPYSPVKRNATDAGLFMLQNHEQEYTLLPAQSSPANTMAHSCLPLYPLLQGAPAFFPGAGGSSFAAGVQGLLRPPTPMPMGPGAPIPLPPTVPIPLLPLPPMTLLPPPPVPLNYYRQEALANNHMTAEANPDATLYREIARAPTPGTPYGDVPIYGDLGGHNDLAESPSSSDDAGPSQQAFFPDFEPFALYK</sequence>
<evidence type="ECO:0000256" key="4">
    <source>
        <dbReference type="ARBA" id="ARBA00023163"/>
    </source>
</evidence>
<organism evidence="7 8">
    <name type="scientific">Colocasia esculenta</name>
    <name type="common">Wild taro</name>
    <name type="synonym">Arum esculentum</name>
    <dbReference type="NCBI Taxonomy" id="4460"/>
    <lineage>
        <taxon>Eukaryota</taxon>
        <taxon>Viridiplantae</taxon>
        <taxon>Streptophyta</taxon>
        <taxon>Embryophyta</taxon>
        <taxon>Tracheophyta</taxon>
        <taxon>Spermatophyta</taxon>
        <taxon>Magnoliopsida</taxon>
        <taxon>Liliopsida</taxon>
        <taxon>Araceae</taxon>
        <taxon>Aroideae</taxon>
        <taxon>Colocasieae</taxon>
        <taxon>Colocasia</taxon>
    </lineage>
</organism>
<dbReference type="EMBL" id="NMUH01001756">
    <property type="protein sequence ID" value="MQL95121.1"/>
    <property type="molecule type" value="Genomic_DNA"/>
</dbReference>
<dbReference type="Gene3D" id="1.10.20.10">
    <property type="entry name" value="Histone, subunit A"/>
    <property type="match status" value="1"/>
</dbReference>
<feature type="compositionally biased region" description="Gly residues" evidence="5">
    <location>
        <begin position="94"/>
        <end position="103"/>
    </location>
</feature>
<dbReference type="InterPro" id="IPR003956">
    <property type="entry name" value="Transcrpt_fac_NFYB/HAP3_CS"/>
</dbReference>
<gene>
    <name evidence="7" type="ORF">Taro_027785</name>
</gene>
<keyword evidence="4" id="KW-0804">Transcription</keyword>
<dbReference type="AlphaFoldDB" id="A0A843VES7"/>
<protein>
    <recommendedName>
        <fullName evidence="6">Transcription factor CBF/NF-Y/archaeal histone domain-containing protein</fullName>
    </recommendedName>
</protein>
<keyword evidence="2" id="KW-0805">Transcription regulation</keyword>
<proteinExistence type="inferred from homology"/>
<dbReference type="PANTHER" id="PTHR11064">
    <property type="entry name" value="CCAAT-BINDING TRANSCRIPTION FACTOR-RELATED"/>
    <property type="match status" value="1"/>
</dbReference>